<keyword evidence="1" id="KW-0472">Membrane</keyword>
<dbReference type="EMBL" id="MU004198">
    <property type="protein sequence ID" value="KAF2489752.1"/>
    <property type="molecule type" value="Genomic_DNA"/>
</dbReference>
<dbReference type="PANTHER" id="PTHR36978:SF4">
    <property type="entry name" value="P-LOOP CONTAINING NUCLEOSIDE TRIPHOSPHATE HYDROLASE PROTEIN"/>
    <property type="match status" value="1"/>
</dbReference>
<dbReference type="InterPro" id="IPR040632">
    <property type="entry name" value="Sulfotransfer_4"/>
</dbReference>
<reference evidence="2" key="1">
    <citation type="journal article" date="2020" name="Stud. Mycol.">
        <title>101 Dothideomycetes genomes: a test case for predicting lifestyles and emergence of pathogens.</title>
        <authorList>
            <person name="Haridas S."/>
            <person name="Albert R."/>
            <person name="Binder M."/>
            <person name="Bloem J."/>
            <person name="Labutti K."/>
            <person name="Salamov A."/>
            <person name="Andreopoulos B."/>
            <person name="Baker S."/>
            <person name="Barry K."/>
            <person name="Bills G."/>
            <person name="Bluhm B."/>
            <person name="Cannon C."/>
            <person name="Castanera R."/>
            <person name="Culley D."/>
            <person name="Daum C."/>
            <person name="Ezra D."/>
            <person name="Gonzalez J."/>
            <person name="Henrissat B."/>
            <person name="Kuo A."/>
            <person name="Liang C."/>
            <person name="Lipzen A."/>
            <person name="Lutzoni F."/>
            <person name="Magnuson J."/>
            <person name="Mondo S."/>
            <person name="Nolan M."/>
            <person name="Ohm R."/>
            <person name="Pangilinan J."/>
            <person name="Park H.-J."/>
            <person name="Ramirez L."/>
            <person name="Alfaro M."/>
            <person name="Sun H."/>
            <person name="Tritt A."/>
            <person name="Yoshinaga Y."/>
            <person name="Zwiers L.-H."/>
            <person name="Turgeon B."/>
            <person name="Goodwin S."/>
            <person name="Spatafora J."/>
            <person name="Crous P."/>
            <person name="Grigoriev I."/>
        </authorList>
    </citation>
    <scope>NUCLEOTIDE SEQUENCE</scope>
    <source>
        <strain evidence="2">CBS 269.34</strain>
    </source>
</reference>
<dbReference type="Gene3D" id="3.40.50.300">
    <property type="entry name" value="P-loop containing nucleotide triphosphate hydrolases"/>
    <property type="match status" value="1"/>
</dbReference>
<evidence type="ECO:0000256" key="1">
    <source>
        <dbReference type="SAM" id="Phobius"/>
    </source>
</evidence>
<dbReference type="Proteomes" id="UP000799750">
    <property type="component" value="Unassembled WGS sequence"/>
</dbReference>
<protein>
    <recommendedName>
        <fullName evidence="4">NAD dependent epimerase/dehydratase</fullName>
    </recommendedName>
</protein>
<keyword evidence="1" id="KW-1133">Transmembrane helix</keyword>
<evidence type="ECO:0000313" key="3">
    <source>
        <dbReference type="Proteomes" id="UP000799750"/>
    </source>
</evidence>
<dbReference type="SUPFAM" id="SSF52540">
    <property type="entry name" value="P-loop containing nucleoside triphosphate hydrolases"/>
    <property type="match status" value="1"/>
</dbReference>
<dbReference type="OrthoDB" id="408152at2759"/>
<feature type="transmembrane region" description="Helical" evidence="1">
    <location>
        <begin position="266"/>
        <end position="284"/>
    </location>
</feature>
<evidence type="ECO:0000313" key="2">
    <source>
        <dbReference type="EMBL" id="KAF2489752.1"/>
    </source>
</evidence>
<dbReference type="PANTHER" id="PTHR36978">
    <property type="entry name" value="P-LOOP CONTAINING NUCLEOTIDE TRIPHOSPHATE HYDROLASE"/>
    <property type="match status" value="1"/>
</dbReference>
<dbReference type="AlphaFoldDB" id="A0A6A6QBV3"/>
<proteinExistence type="predicted"/>
<evidence type="ECO:0008006" key="4">
    <source>
        <dbReference type="Google" id="ProtNLM"/>
    </source>
</evidence>
<gene>
    <name evidence="2" type="ORF">BU16DRAFT_544123</name>
</gene>
<keyword evidence="1" id="KW-0812">Transmembrane</keyword>
<keyword evidence="3" id="KW-1185">Reference proteome</keyword>
<organism evidence="2 3">
    <name type="scientific">Lophium mytilinum</name>
    <dbReference type="NCBI Taxonomy" id="390894"/>
    <lineage>
        <taxon>Eukaryota</taxon>
        <taxon>Fungi</taxon>
        <taxon>Dikarya</taxon>
        <taxon>Ascomycota</taxon>
        <taxon>Pezizomycotina</taxon>
        <taxon>Dothideomycetes</taxon>
        <taxon>Pleosporomycetidae</taxon>
        <taxon>Mytilinidiales</taxon>
        <taxon>Mytilinidiaceae</taxon>
        <taxon>Lophium</taxon>
    </lineage>
</organism>
<dbReference type="Pfam" id="PF17784">
    <property type="entry name" value="Sulfotransfer_4"/>
    <property type="match status" value="1"/>
</dbReference>
<dbReference type="InterPro" id="IPR027417">
    <property type="entry name" value="P-loop_NTPase"/>
</dbReference>
<name>A0A6A6QBV3_9PEZI</name>
<sequence>MATPEDFTRIGNYAHMHSPNPSINRSLATRTVPLSVLCLGYSRTGTLTMHHALTTLGYPSPYHFSSILANPLDSDQWMAALNAKYNGLGPLPTKKFFDALLGHVGAVTDAPCNLFAAELVAMYPDAKVVLVEREIESWERSWAAFAESAYDPVLPLLARLDPEWLGRIVSVGRATTQVSAGFAGTKAQAKVRSRGAYRRHYAEVREMVPEGRLLEFRLGEGWGPLCAFLGREVPDVPFPHENEKERNKQFFVELGRKGMRNILRNAMVVLMIVGVPVGACYWAYRG</sequence>
<accession>A0A6A6QBV3</accession>